<evidence type="ECO:0000313" key="1">
    <source>
        <dbReference type="EMBL" id="TQL43550.1"/>
    </source>
</evidence>
<evidence type="ECO:0008006" key="3">
    <source>
        <dbReference type="Google" id="ProtNLM"/>
    </source>
</evidence>
<dbReference type="AlphaFoldDB" id="A0A542Y635"/>
<dbReference type="Proteomes" id="UP000319094">
    <property type="component" value="Unassembled WGS sequence"/>
</dbReference>
<evidence type="ECO:0000313" key="2">
    <source>
        <dbReference type="Proteomes" id="UP000319094"/>
    </source>
</evidence>
<name>A0A542Y635_9MICO</name>
<dbReference type="OrthoDB" id="530515at2"/>
<organism evidence="1 2">
    <name type="scientific">Leucobacter komagatae</name>
    <dbReference type="NCBI Taxonomy" id="55969"/>
    <lineage>
        <taxon>Bacteria</taxon>
        <taxon>Bacillati</taxon>
        <taxon>Actinomycetota</taxon>
        <taxon>Actinomycetes</taxon>
        <taxon>Micrococcales</taxon>
        <taxon>Microbacteriaceae</taxon>
        <taxon>Leucobacter</taxon>
    </lineage>
</organism>
<reference evidence="1 2" key="1">
    <citation type="submission" date="2019-06" db="EMBL/GenBank/DDBJ databases">
        <title>Sequencing the genomes of 1000 actinobacteria strains.</title>
        <authorList>
            <person name="Klenk H.-P."/>
        </authorList>
    </citation>
    <scope>NUCLEOTIDE SEQUENCE [LARGE SCALE GENOMIC DNA]</scope>
    <source>
        <strain evidence="1 2">DSM 8803</strain>
    </source>
</reference>
<dbReference type="EMBL" id="VFON01000001">
    <property type="protein sequence ID" value="TQL43550.1"/>
    <property type="molecule type" value="Genomic_DNA"/>
</dbReference>
<sequence length="128" mass="13906">MADRNDLKIVGDELIVVPRGLDKLWGFRKRIVVALEDIAAVEVEQRPLRVATGWRGPGLDAGLKRSGSFHPAGELTYWNVSGLGPALLIQIRGGAPFDRLYLSVADPEAARTLIAEAIERANGQQVAH</sequence>
<gene>
    <name evidence="1" type="ORF">FB468_1576</name>
</gene>
<keyword evidence="2" id="KW-1185">Reference proteome</keyword>
<dbReference type="RefSeq" id="WP_141886848.1">
    <property type="nucleotide sequence ID" value="NZ_BAAAUY010000002.1"/>
</dbReference>
<accession>A0A542Y635</accession>
<protein>
    <recommendedName>
        <fullName evidence="3">Bacterial Pleckstrin homology domain-containing protein</fullName>
    </recommendedName>
</protein>
<comment type="caution">
    <text evidence="1">The sequence shown here is derived from an EMBL/GenBank/DDBJ whole genome shotgun (WGS) entry which is preliminary data.</text>
</comment>
<proteinExistence type="predicted"/>